<sequence length="250" mass="27667">MNQPRRIAEVLNQPAGEVPPPRHVAIIMDGNGRWARARGLPRTVGHNYGAEAVRQAVKGAAQCGVDYLTLFGFSSENWKRPAAEIDDLMGLLKLYLNREIDELHQNGVRLKVIGDRERLGADVVRLIEAAEGRTAGNSRLVLTVALSYGARAEIVLAARRLLQAAERGEVSPGELDETAFESFLLTAGMPDPDLLIRTSGEKRISNFLLWQCAYAEFVFLDKHWPDFGIDDLQAAIAEYQGRSRRYGAAQ</sequence>
<dbReference type="SUPFAM" id="SSF64005">
    <property type="entry name" value="Undecaprenyl diphosphate synthase"/>
    <property type="match status" value="1"/>
</dbReference>
<evidence type="ECO:0000256" key="2">
    <source>
        <dbReference type="HAMAP-Rule" id="MF_01139"/>
    </source>
</evidence>
<feature type="active site" evidence="2">
    <location>
        <position position="29"/>
    </location>
</feature>
<dbReference type="FunFam" id="3.40.1180.10:FF:000001">
    <property type="entry name" value="(2E,6E)-farnesyl-diphosphate-specific ditrans,polycis-undecaprenyl-diphosphate synthase"/>
    <property type="match status" value="1"/>
</dbReference>
<feature type="binding site" evidence="2">
    <location>
        <position position="197"/>
    </location>
    <ligand>
        <name>substrate</name>
    </ligand>
</feature>
<dbReference type="InterPro" id="IPR036424">
    <property type="entry name" value="UPP_synth-like_sf"/>
</dbReference>
<dbReference type="GO" id="GO:0008834">
    <property type="term" value="F:ditrans,polycis-undecaprenyl-diphosphate synthase [(2E,6E)-farnesyl-diphosphate specific] activity"/>
    <property type="evidence" value="ECO:0007669"/>
    <property type="project" value="TreeGrafter"/>
</dbReference>
<evidence type="ECO:0000256" key="1">
    <source>
        <dbReference type="ARBA" id="ARBA00022679"/>
    </source>
</evidence>
<feature type="binding site" evidence="2">
    <location>
        <position position="42"/>
    </location>
    <ligand>
        <name>substrate</name>
    </ligand>
</feature>
<feature type="binding site" evidence="2">
    <location>
        <position position="78"/>
    </location>
    <ligand>
        <name>substrate</name>
    </ligand>
</feature>
<feature type="binding site" evidence="2">
    <location>
        <position position="29"/>
    </location>
    <ligand>
        <name>Mg(2+)</name>
        <dbReference type="ChEBI" id="CHEBI:18420"/>
    </ligand>
</feature>
<accession>A0A4R6WQG5</accession>
<comment type="similarity">
    <text evidence="2">Belongs to the UPP synthase family.</text>
</comment>
<dbReference type="NCBIfam" id="NF011405">
    <property type="entry name" value="PRK14830.1"/>
    <property type="match status" value="1"/>
</dbReference>
<comment type="cofactor">
    <cofactor evidence="2">
        <name>Mg(2+)</name>
        <dbReference type="ChEBI" id="CHEBI:18420"/>
    </cofactor>
    <text evidence="2">Binds 2 magnesium ions per subunit.</text>
</comment>
<dbReference type="Gene3D" id="3.40.1180.10">
    <property type="entry name" value="Decaprenyl diphosphate synthase-like"/>
    <property type="match status" value="1"/>
</dbReference>
<feature type="binding site" evidence="2">
    <location>
        <position position="216"/>
    </location>
    <ligand>
        <name>Mg(2+)</name>
        <dbReference type="ChEBI" id="CHEBI:18420"/>
    </ligand>
</feature>
<feature type="binding site" evidence="2">
    <location>
        <begin position="74"/>
        <end position="76"/>
    </location>
    <ligand>
        <name>substrate</name>
    </ligand>
</feature>
<dbReference type="CDD" id="cd00475">
    <property type="entry name" value="Cis_IPPS"/>
    <property type="match status" value="1"/>
</dbReference>
<evidence type="ECO:0000313" key="3">
    <source>
        <dbReference type="EMBL" id="TDQ80523.1"/>
    </source>
</evidence>
<dbReference type="InterPro" id="IPR001441">
    <property type="entry name" value="UPP_synth-like"/>
</dbReference>
<name>A0A4R6WQG5_9PROT</name>
<dbReference type="EC" id="2.5.1.-" evidence="2"/>
<evidence type="ECO:0000313" key="4">
    <source>
        <dbReference type="Proteomes" id="UP000295783"/>
    </source>
</evidence>
<dbReference type="HAMAP" id="MF_01139">
    <property type="entry name" value="ISPT"/>
    <property type="match status" value="1"/>
</dbReference>
<feature type="binding site" evidence="2">
    <location>
        <position position="34"/>
    </location>
    <ligand>
        <name>substrate</name>
    </ligand>
</feature>
<comment type="function">
    <text evidence="2">Catalyzes the condensation of isopentenyl diphosphate (IPP) with allylic pyrophosphates generating different type of terpenoids.</text>
</comment>
<dbReference type="EMBL" id="SNYW01000011">
    <property type="protein sequence ID" value="TDQ80523.1"/>
    <property type="molecule type" value="Genomic_DNA"/>
</dbReference>
<dbReference type="PANTHER" id="PTHR10291">
    <property type="entry name" value="DEHYDRODOLICHYL DIPHOSPHATE SYNTHASE FAMILY MEMBER"/>
    <property type="match status" value="1"/>
</dbReference>
<comment type="subunit">
    <text evidence="2">Homodimer.</text>
</comment>
<feature type="binding site" evidence="2">
    <location>
        <begin position="203"/>
        <end position="205"/>
    </location>
    <ligand>
        <name>substrate</name>
    </ligand>
</feature>
<dbReference type="GO" id="GO:0000287">
    <property type="term" value="F:magnesium ion binding"/>
    <property type="evidence" value="ECO:0007669"/>
    <property type="project" value="UniProtKB-UniRule"/>
</dbReference>
<keyword evidence="4" id="KW-1185">Reference proteome</keyword>
<dbReference type="PROSITE" id="PS01066">
    <property type="entry name" value="UPP_SYNTHASE"/>
    <property type="match status" value="1"/>
</dbReference>
<dbReference type="GO" id="GO:0005829">
    <property type="term" value="C:cytosol"/>
    <property type="evidence" value="ECO:0007669"/>
    <property type="project" value="TreeGrafter"/>
</dbReference>
<keyword evidence="1 2" id="KW-0808">Transferase</keyword>
<dbReference type="PANTHER" id="PTHR10291:SF0">
    <property type="entry name" value="DEHYDRODOLICHYL DIPHOSPHATE SYNTHASE 2"/>
    <property type="match status" value="1"/>
</dbReference>
<keyword evidence="2" id="KW-0460">Magnesium</keyword>
<reference evidence="3 4" key="1">
    <citation type="submission" date="2019-03" db="EMBL/GenBank/DDBJ databases">
        <title>Genomic Encyclopedia of Type Strains, Phase III (KMG-III): the genomes of soil and plant-associated and newly described type strains.</title>
        <authorList>
            <person name="Whitman W."/>
        </authorList>
    </citation>
    <scope>NUCLEOTIDE SEQUENCE [LARGE SCALE GENOMIC DNA]</scope>
    <source>
        <strain evidence="3 4">CGMCC 1.7660</strain>
    </source>
</reference>
<feature type="binding site" evidence="2">
    <location>
        <position position="46"/>
    </location>
    <ligand>
        <name>substrate</name>
    </ligand>
</feature>
<feature type="active site" description="Proton acceptor" evidence="2">
    <location>
        <position position="77"/>
    </location>
</feature>
<protein>
    <recommendedName>
        <fullName evidence="2">Isoprenyl transferase</fullName>
        <ecNumber evidence="2">2.5.1.-</ecNumber>
    </recommendedName>
</protein>
<feature type="binding site" evidence="2">
    <location>
        <position position="80"/>
    </location>
    <ligand>
        <name>substrate</name>
    </ligand>
</feature>
<proteinExistence type="inferred from homology"/>
<dbReference type="InterPro" id="IPR018520">
    <property type="entry name" value="UPP_synth-like_CS"/>
</dbReference>
<dbReference type="NCBIfam" id="TIGR00055">
    <property type="entry name" value="uppS"/>
    <property type="match status" value="1"/>
</dbReference>
<dbReference type="Proteomes" id="UP000295783">
    <property type="component" value="Unassembled WGS sequence"/>
</dbReference>
<comment type="caution">
    <text evidence="3">The sequence shown here is derived from an EMBL/GenBank/DDBJ whole genome shotgun (WGS) entry which is preliminary data.</text>
</comment>
<dbReference type="Pfam" id="PF01255">
    <property type="entry name" value="Prenyltransf"/>
    <property type="match status" value="1"/>
</dbReference>
<dbReference type="GO" id="GO:0016094">
    <property type="term" value="P:polyprenol biosynthetic process"/>
    <property type="evidence" value="ECO:0007669"/>
    <property type="project" value="TreeGrafter"/>
</dbReference>
<feature type="binding site" evidence="2">
    <location>
        <begin position="30"/>
        <end position="33"/>
    </location>
    <ligand>
        <name>substrate</name>
    </ligand>
</feature>
<gene>
    <name evidence="3" type="ORF">A8950_3055</name>
</gene>
<keyword evidence="2" id="KW-0479">Metal-binding</keyword>
<organism evidence="3 4">
    <name type="scientific">Dongia mobilis</name>
    <dbReference type="NCBI Taxonomy" id="578943"/>
    <lineage>
        <taxon>Bacteria</taxon>
        <taxon>Pseudomonadati</taxon>
        <taxon>Pseudomonadota</taxon>
        <taxon>Alphaproteobacteria</taxon>
        <taxon>Rhodospirillales</taxon>
        <taxon>Dongiaceae</taxon>
        <taxon>Dongia</taxon>
    </lineage>
</organism>
<dbReference type="AlphaFoldDB" id="A0A4R6WQG5"/>